<sequence>MVPTKVSHRTPWAPPLPRFCRAAVLEASARRRQARREEDGGVDGGEDSGGDGGRRAVTGGGGRRQLGKDKGGAEGPRALAACRPRCRLRARFPLTARHLRRRPHAGSLLTALPYSSPVTASPSSAAHRRSPATRRLGRRPRSHPAPWLRVNQRWSQQHAAKALSSGRQRRRGR</sequence>
<dbReference type="Gramene" id="ONIVA04G20250.5">
    <property type="protein sequence ID" value="ONIVA04G20250.5"/>
    <property type="gene ID" value="ONIVA04G20250"/>
</dbReference>
<feature type="compositionally biased region" description="Acidic residues" evidence="1">
    <location>
        <begin position="40"/>
        <end position="49"/>
    </location>
</feature>
<evidence type="ECO:0000256" key="1">
    <source>
        <dbReference type="SAM" id="MobiDB-lite"/>
    </source>
</evidence>
<feature type="region of interest" description="Disordered" evidence="1">
    <location>
        <begin position="113"/>
        <end position="173"/>
    </location>
</feature>
<keyword evidence="3" id="KW-1185">Reference proteome</keyword>
<feature type="compositionally biased region" description="Basic residues" evidence="1">
    <location>
        <begin position="126"/>
        <end position="142"/>
    </location>
</feature>
<dbReference type="EnsemblPlants" id="ONIVA04G20250.5">
    <property type="protein sequence ID" value="ONIVA04G20250.5"/>
    <property type="gene ID" value="ONIVA04G20250"/>
</dbReference>
<dbReference type="AlphaFoldDB" id="A0A0E0H4C9"/>
<evidence type="ECO:0000313" key="3">
    <source>
        <dbReference type="Proteomes" id="UP000006591"/>
    </source>
</evidence>
<feature type="compositionally biased region" description="Low complexity" evidence="1">
    <location>
        <begin position="113"/>
        <end position="125"/>
    </location>
</feature>
<proteinExistence type="predicted"/>
<name>A0A0E0H4C9_ORYNI</name>
<reference evidence="2" key="2">
    <citation type="submission" date="2018-04" db="EMBL/GenBank/DDBJ databases">
        <title>OnivRS2 (Oryza nivara Reference Sequence Version 2).</title>
        <authorList>
            <person name="Zhang J."/>
            <person name="Kudrna D."/>
            <person name="Lee S."/>
            <person name="Talag J."/>
            <person name="Rajasekar S."/>
            <person name="Welchert J."/>
            <person name="Hsing Y.-I."/>
            <person name="Wing R.A."/>
        </authorList>
    </citation>
    <scope>NUCLEOTIDE SEQUENCE [LARGE SCALE GENOMIC DNA]</scope>
    <source>
        <strain evidence="2">SL10</strain>
    </source>
</reference>
<reference evidence="2" key="1">
    <citation type="submission" date="2015-04" db="UniProtKB">
        <authorList>
            <consortium name="EnsemblPlants"/>
        </authorList>
    </citation>
    <scope>IDENTIFICATION</scope>
    <source>
        <strain evidence="2">SL10</strain>
    </source>
</reference>
<dbReference type="Proteomes" id="UP000006591">
    <property type="component" value="Chromosome 4"/>
</dbReference>
<dbReference type="HOGENOM" id="CLU_1550029_0_0_1"/>
<evidence type="ECO:0000313" key="2">
    <source>
        <dbReference type="EnsemblPlants" id="ONIVA04G20250.5"/>
    </source>
</evidence>
<accession>A0A0E0H4C9</accession>
<protein>
    <submittedName>
        <fullName evidence="2">Uncharacterized protein</fullName>
    </submittedName>
</protein>
<organism evidence="2">
    <name type="scientific">Oryza nivara</name>
    <name type="common">Indian wild rice</name>
    <name type="synonym">Oryza sativa f. spontanea</name>
    <dbReference type="NCBI Taxonomy" id="4536"/>
    <lineage>
        <taxon>Eukaryota</taxon>
        <taxon>Viridiplantae</taxon>
        <taxon>Streptophyta</taxon>
        <taxon>Embryophyta</taxon>
        <taxon>Tracheophyta</taxon>
        <taxon>Spermatophyta</taxon>
        <taxon>Magnoliopsida</taxon>
        <taxon>Liliopsida</taxon>
        <taxon>Poales</taxon>
        <taxon>Poaceae</taxon>
        <taxon>BOP clade</taxon>
        <taxon>Oryzoideae</taxon>
        <taxon>Oryzeae</taxon>
        <taxon>Oryzinae</taxon>
        <taxon>Oryza</taxon>
    </lineage>
</organism>
<feature type="region of interest" description="Disordered" evidence="1">
    <location>
        <begin position="28"/>
        <end position="81"/>
    </location>
</feature>